<gene>
    <name evidence="1" type="ORF">SJ059_32495</name>
</gene>
<dbReference type="Proteomes" id="UP001279012">
    <property type="component" value="Unassembled WGS sequence"/>
</dbReference>
<dbReference type="EMBL" id="JAWZZT010001727">
    <property type="protein sequence ID" value="MDX7019146.1"/>
    <property type="molecule type" value="Genomic_DNA"/>
</dbReference>
<feature type="non-terminal residue" evidence="1">
    <location>
        <position position="41"/>
    </location>
</feature>
<keyword evidence="1" id="KW-0547">Nucleotide-binding</keyword>
<comment type="caution">
    <text evidence="1">The sequence shown here is derived from an EMBL/GenBank/DDBJ whole genome shotgun (WGS) entry which is preliminary data.</text>
</comment>
<name>A0AAW9EGY4_KLEAE</name>
<evidence type="ECO:0000313" key="2">
    <source>
        <dbReference type="Proteomes" id="UP001279012"/>
    </source>
</evidence>
<reference evidence="1" key="1">
    <citation type="submission" date="2023-11" db="EMBL/GenBank/DDBJ databases">
        <title>Detection of rare carbapenemases in Enterobacterales - comparison of two colorimetric and two CIM-based carbapenemase assays.</title>
        <authorList>
            <person name="Schaffarczyk L."/>
            <person name="Noster J."/>
            <person name="Stelzer Y."/>
            <person name="Sattler J."/>
            <person name="Gatermann S."/>
            <person name="Hamprecht A."/>
        </authorList>
    </citation>
    <scope>NUCLEOTIDE SEQUENCE</scope>
    <source>
        <strain evidence="1">CIM-Cont-037</strain>
    </source>
</reference>
<dbReference type="GO" id="GO:0005524">
    <property type="term" value="F:ATP binding"/>
    <property type="evidence" value="ECO:0007669"/>
    <property type="project" value="UniProtKB-KW"/>
</dbReference>
<proteinExistence type="predicted"/>
<sequence length="41" mass="4845">MWKNVLTPGVHRTEEFMSQLLMPSTDAMITLENVNKWYGQF</sequence>
<protein>
    <submittedName>
        <fullName evidence="1">Amino acid ABC transporter ATP-binding protein</fullName>
    </submittedName>
</protein>
<accession>A0AAW9EGY4</accession>
<dbReference type="AlphaFoldDB" id="A0AAW9EGY4"/>
<organism evidence="1 2">
    <name type="scientific">Klebsiella aerogenes</name>
    <name type="common">Enterobacter aerogenes</name>
    <dbReference type="NCBI Taxonomy" id="548"/>
    <lineage>
        <taxon>Bacteria</taxon>
        <taxon>Pseudomonadati</taxon>
        <taxon>Pseudomonadota</taxon>
        <taxon>Gammaproteobacteria</taxon>
        <taxon>Enterobacterales</taxon>
        <taxon>Enterobacteriaceae</taxon>
        <taxon>Klebsiella/Raoultella group</taxon>
        <taxon>Klebsiella</taxon>
    </lineage>
</organism>
<evidence type="ECO:0000313" key="1">
    <source>
        <dbReference type="EMBL" id="MDX7019146.1"/>
    </source>
</evidence>
<keyword evidence="1" id="KW-0067">ATP-binding</keyword>